<dbReference type="GeneID" id="78499744"/>
<evidence type="ECO:0000313" key="4">
    <source>
        <dbReference type="Proteomes" id="UP000199480"/>
    </source>
</evidence>
<accession>A0A1H1KV94</accession>
<organism evidence="3 4">
    <name type="scientific">Parafannyhessea umbonata</name>
    <dbReference type="NCBI Taxonomy" id="604330"/>
    <lineage>
        <taxon>Bacteria</taxon>
        <taxon>Bacillati</taxon>
        <taxon>Actinomycetota</taxon>
        <taxon>Coriobacteriia</taxon>
        <taxon>Coriobacteriales</taxon>
        <taxon>Atopobiaceae</taxon>
        <taxon>Parafannyhessea</taxon>
    </lineage>
</organism>
<dbReference type="Proteomes" id="UP000199480">
    <property type="component" value="Chromosome I"/>
</dbReference>
<dbReference type="OrthoDB" id="9810761at2"/>
<feature type="domain" description="Bacterial type II secretion system protein E" evidence="2">
    <location>
        <begin position="99"/>
        <end position="372"/>
    </location>
</feature>
<dbReference type="Pfam" id="PF00437">
    <property type="entry name" value="T2SSE"/>
    <property type="match status" value="1"/>
</dbReference>
<dbReference type="Gene3D" id="3.30.450.380">
    <property type="match status" value="1"/>
</dbReference>
<dbReference type="InterPro" id="IPR050921">
    <property type="entry name" value="T4SS_GSP_E_ATPase"/>
</dbReference>
<dbReference type="RefSeq" id="WP_090861363.1">
    <property type="nucleotide sequence ID" value="NZ_LT629759.1"/>
</dbReference>
<gene>
    <name evidence="3" type="ORF">SAMN04489857_0366</name>
</gene>
<comment type="similarity">
    <text evidence="1">Belongs to the GSP E family.</text>
</comment>
<reference evidence="4" key="1">
    <citation type="submission" date="2016-10" db="EMBL/GenBank/DDBJ databases">
        <authorList>
            <person name="Varghese N."/>
            <person name="Submissions S."/>
        </authorList>
    </citation>
    <scope>NUCLEOTIDE SEQUENCE [LARGE SCALE GENOMIC DNA]</scope>
    <source>
        <strain evidence="4">DSM 22620</strain>
    </source>
</reference>
<evidence type="ECO:0000256" key="1">
    <source>
        <dbReference type="ARBA" id="ARBA00006611"/>
    </source>
</evidence>
<dbReference type="PANTHER" id="PTHR30486">
    <property type="entry name" value="TWITCHING MOTILITY PROTEIN PILT"/>
    <property type="match status" value="1"/>
</dbReference>
<dbReference type="InterPro" id="IPR001482">
    <property type="entry name" value="T2SS/T4SS_dom"/>
</dbReference>
<dbReference type="InterPro" id="IPR027417">
    <property type="entry name" value="P-loop_NTPase"/>
</dbReference>
<sequence length="448" mass="49148">MSVLERVKTHEAAALGVVGEEATNRSDYRRLREDLRHELVGRLGLSAIASMLQSVKASEVREELAVTCQAILNEAHFSSLLQSEQDQVTREVLDDICGLGPIQSLLDDDGVSEIMINGTGALFFERGGRIHSAESVFESKEQIMMVIDRILAPLGRRLDRTNPLVDARLANGDRVNAVSDTIAINGPAVTIRKFSDRITTLDRLVELGSIPRWYATLLSWAVHARQDIAVAGGTGSGKTTLLNALSTQIGLQERIVTIEDSAELKFDSHPDVVRLEARSASIEGTGEVTIRDLVKNALRMRPDRIVVGECRGEETIDMLQAMNTGHDGSLTTLHAGSAQEAILRLVLMARFGMDLPTDIIEEQIASALDLLVMSARFPDGIRRITSLSEVSRGNSGGVMLRECVRYDQARGTWELVSEPSFIGEAIRIGALRTEEVERWRRCMPSLAA</sequence>
<dbReference type="PANTHER" id="PTHR30486:SF15">
    <property type="entry name" value="TYPE II_IV SECRETION SYSTEM ATPASE"/>
    <property type="match status" value="1"/>
</dbReference>
<dbReference type="EMBL" id="LT629759">
    <property type="protein sequence ID" value="SDR66047.1"/>
    <property type="molecule type" value="Genomic_DNA"/>
</dbReference>
<dbReference type="GO" id="GO:0016887">
    <property type="term" value="F:ATP hydrolysis activity"/>
    <property type="evidence" value="ECO:0007669"/>
    <property type="project" value="InterPro"/>
</dbReference>
<evidence type="ECO:0000313" key="3">
    <source>
        <dbReference type="EMBL" id="SDR66047.1"/>
    </source>
</evidence>
<evidence type="ECO:0000259" key="2">
    <source>
        <dbReference type="Pfam" id="PF00437"/>
    </source>
</evidence>
<name>A0A1H1KV94_9ACTN</name>
<proteinExistence type="inferred from homology"/>
<dbReference type="SUPFAM" id="SSF52540">
    <property type="entry name" value="P-loop containing nucleoside triphosphate hydrolases"/>
    <property type="match status" value="1"/>
</dbReference>
<dbReference type="CDD" id="cd01130">
    <property type="entry name" value="VirB11-like_ATPase"/>
    <property type="match status" value="1"/>
</dbReference>
<dbReference type="Gene3D" id="3.40.50.300">
    <property type="entry name" value="P-loop containing nucleotide triphosphate hydrolases"/>
    <property type="match status" value="1"/>
</dbReference>
<protein>
    <submittedName>
        <fullName evidence="3">Pilus assembly protein CpaF</fullName>
    </submittedName>
</protein>
<dbReference type="AlphaFoldDB" id="A0A1H1KV94"/>